<dbReference type="EMBL" id="WIGM01000268">
    <property type="protein sequence ID" value="KAF6831142.1"/>
    <property type="molecule type" value="Genomic_DNA"/>
</dbReference>
<reference evidence="1" key="1">
    <citation type="journal article" date="2020" name="Phytopathology">
        <title>Genome Sequence Resources of Colletotrichum truncatum, C. plurivorum, C. musicola, and C. sojae: Four Species Pathogenic to Soybean (Glycine max).</title>
        <authorList>
            <person name="Rogerio F."/>
            <person name="Boufleur T.R."/>
            <person name="Ciampi-Guillardi M."/>
            <person name="Sukno S.A."/>
            <person name="Thon M.R."/>
            <person name="Massola Junior N.S."/>
            <person name="Baroncelli R."/>
        </authorList>
    </citation>
    <scope>NUCLEOTIDE SEQUENCE</scope>
    <source>
        <strain evidence="1">LFN0074</strain>
    </source>
</reference>
<organism evidence="1 2">
    <name type="scientific">Colletotrichum musicola</name>
    <dbReference type="NCBI Taxonomy" id="2175873"/>
    <lineage>
        <taxon>Eukaryota</taxon>
        <taxon>Fungi</taxon>
        <taxon>Dikarya</taxon>
        <taxon>Ascomycota</taxon>
        <taxon>Pezizomycotina</taxon>
        <taxon>Sordariomycetes</taxon>
        <taxon>Hypocreomycetidae</taxon>
        <taxon>Glomerellales</taxon>
        <taxon>Glomerellaceae</taxon>
        <taxon>Colletotrichum</taxon>
        <taxon>Colletotrichum orchidearum species complex</taxon>
    </lineage>
</organism>
<evidence type="ECO:0000313" key="1">
    <source>
        <dbReference type="EMBL" id="KAF6831142.1"/>
    </source>
</evidence>
<protein>
    <submittedName>
        <fullName evidence="1">Uncharacterized protein</fullName>
    </submittedName>
</protein>
<dbReference type="Proteomes" id="UP000639643">
    <property type="component" value="Unassembled WGS sequence"/>
</dbReference>
<comment type="caution">
    <text evidence="1">The sequence shown here is derived from an EMBL/GenBank/DDBJ whole genome shotgun (WGS) entry which is preliminary data.</text>
</comment>
<sequence>MYGGTAQLQANLPFRLEMFCRLQPPAAAAAAAAAAEREKKNLTTSGFLGDQRADNDILPDVAAPALGPPATLHVRIPVGDGIDLGAYYSSGAQTDTSKMCQPELGCSRITWGAARYSGQH</sequence>
<dbReference type="AlphaFoldDB" id="A0A8H6KGN5"/>
<evidence type="ECO:0000313" key="2">
    <source>
        <dbReference type="Proteomes" id="UP000639643"/>
    </source>
</evidence>
<accession>A0A8H6KGN5</accession>
<keyword evidence="2" id="KW-1185">Reference proteome</keyword>
<proteinExistence type="predicted"/>
<gene>
    <name evidence="1" type="ORF">CMUS01_07453</name>
</gene>
<name>A0A8H6KGN5_9PEZI</name>